<dbReference type="KEGG" id="pmrn:116939210"/>
<reference evidence="2" key="1">
    <citation type="submission" date="2025-08" db="UniProtKB">
        <authorList>
            <consortium name="RefSeq"/>
        </authorList>
    </citation>
    <scope>IDENTIFICATION</scope>
    <source>
        <tissue evidence="2">Sperm</tissue>
    </source>
</reference>
<accession>A0AAJ7WMP1</accession>
<protein>
    <submittedName>
        <fullName evidence="2">Protein GUCD1 isoform X1</fullName>
    </submittedName>
</protein>
<dbReference type="PANTHER" id="PTHR31400">
    <property type="entry name" value="GUANYLYL CYCLASE DOMAIN CONTAINING PROTEIN 1 GUCD1"/>
    <property type="match status" value="1"/>
</dbReference>
<dbReference type="RefSeq" id="XP_032803240.1">
    <property type="nucleotide sequence ID" value="XM_032947349.1"/>
</dbReference>
<dbReference type="GeneID" id="116939210"/>
<evidence type="ECO:0000313" key="1">
    <source>
        <dbReference type="Proteomes" id="UP001318040"/>
    </source>
</evidence>
<keyword evidence="1" id="KW-1185">Reference proteome</keyword>
<gene>
    <name evidence="2" type="primary">GUCD1</name>
</gene>
<evidence type="ECO:0000313" key="2">
    <source>
        <dbReference type="RefSeq" id="XP_032803240.1"/>
    </source>
</evidence>
<sequence length="307" mass="33821">MSASLDHCLTCKGLHNLKLYFCIRNCPLSLSFTDDFVRLPVPKIQQVFHWDCGLACARMATQYVRGVGEEEFQGACERLHLRDSVWTIDLAYLLVALNVRHRFCTQTVGVDRGYRNQSFYRRHFETDEERVNRLFQMAASNGVVVEKRSVSVGEVERHLAGGHIAIVLTDASVLSCDLCPPSADAGGTTAAAAVSGGSPYSEAGDLGDGVDGDAERRAGWSSSLVSGCCCCCCLPALGADCCVLCQRRQEYQGHFVTLCGYSRSARAIFYNNPAFSDRMCSCTVKNFNDSRKSYGTDEDILFIYKDS</sequence>
<organism evidence="1 2">
    <name type="scientific">Petromyzon marinus</name>
    <name type="common">Sea lamprey</name>
    <dbReference type="NCBI Taxonomy" id="7757"/>
    <lineage>
        <taxon>Eukaryota</taxon>
        <taxon>Metazoa</taxon>
        <taxon>Chordata</taxon>
        <taxon>Craniata</taxon>
        <taxon>Vertebrata</taxon>
        <taxon>Cyclostomata</taxon>
        <taxon>Hyperoartia</taxon>
        <taxon>Petromyzontiformes</taxon>
        <taxon>Petromyzontidae</taxon>
        <taxon>Petromyzon</taxon>
    </lineage>
</organism>
<proteinExistence type="predicted"/>
<dbReference type="Pfam" id="PF09778">
    <property type="entry name" value="Guanylate_cyc_2"/>
    <property type="match status" value="2"/>
</dbReference>
<name>A0AAJ7WMP1_PETMA</name>
<dbReference type="AlphaFoldDB" id="A0AAJ7WMP1"/>
<dbReference type="CTD" id="83606"/>
<dbReference type="PANTHER" id="PTHR31400:SF1">
    <property type="entry name" value="PROTEIN GUCD1"/>
    <property type="match status" value="1"/>
</dbReference>
<dbReference type="Proteomes" id="UP001318040">
    <property type="component" value="Chromosome 5"/>
</dbReference>
<dbReference type="InterPro" id="IPR018616">
    <property type="entry name" value="GUCD1"/>
</dbReference>